<dbReference type="InterPro" id="IPR016032">
    <property type="entry name" value="Sig_transdc_resp-reg_C-effctor"/>
</dbReference>
<dbReference type="PROSITE" id="PS00622">
    <property type="entry name" value="HTH_LUXR_1"/>
    <property type="match status" value="1"/>
</dbReference>
<dbReference type="PROSITE" id="PS50043">
    <property type="entry name" value="HTH_LUXR_2"/>
    <property type="match status" value="1"/>
</dbReference>
<gene>
    <name evidence="5" type="ORF">ACFSE1_08305</name>
</gene>
<dbReference type="CDD" id="cd06170">
    <property type="entry name" value="LuxR_C_like"/>
    <property type="match status" value="1"/>
</dbReference>
<keyword evidence="1" id="KW-0805">Transcription regulation</keyword>
<dbReference type="Pfam" id="PF00196">
    <property type="entry name" value="GerE"/>
    <property type="match status" value="1"/>
</dbReference>
<dbReference type="PRINTS" id="PR00038">
    <property type="entry name" value="HTHLUXR"/>
</dbReference>
<dbReference type="PANTHER" id="PTHR44688">
    <property type="entry name" value="DNA-BINDING TRANSCRIPTIONAL ACTIVATOR DEVR_DOSR"/>
    <property type="match status" value="1"/>
</dbReference>
<dbReference type="SUPFAM" id="SSF46894">
    <property type="entry name" value="C-terminal effector domain of the bipartite response regulators"/>
    <property type="match status" value="1"/>
</dbReference>
<evidence type="ECO:0000256" key="1">
    <source>
        <dbReference type="ARBA" id="ARBA00023015"/>
    </source>
</evidence>
<keyword evidence="3" id="KW-0804">Transcription</keyword>
<evidence type="ECO:0000313" key="6">
    <source>
        <dbReference type="Proteomes" id="UP001597322"/>
    </source>
</evidence>
<dbReference type="Gene3D" id="1.10.10.10">
    <property type="entry name" value="Winged helix-like DNA-binding domain superfamily/Winged helix DNA-binding domain"/>
    <property type="match status" value="1"/>
</dbReference>
<keyword evidence="6" id="KW-1185">Reference proteome</keyword>
<sequence length="227" mass="25638">MVADDNLLAECIVEVLSRNFPERNILRMKTVHDLDQSELDETQLVLLYRPDATDVLHIIDRFEDRETSASVGIVVESLDVAEALLRSLPENDVIDGIVPLDMRLDVFLATIQLLVKGGEHFPSALLQRLRKSNEPGTMRELANGQRPPQTPNFAKLPTGAMALTTREVQILDLLCMGAQNKIIADRLRVSENTVKVHIRNIYKKMHVRNRTEAASRFFDMDRKGGNN</sequence>
<keyword evidence="2" id="KW-0238">DNA-binding</keyword>
<dbReference type="Proteomes" id="UP001597322">
    <property type="component" value="Unassembled WGS sequence"/>
</dbReference>
<dbReference type="InterPro" id="IPR036388">
    <property type="entry name" value="WH-like_DNA-bd_sf"/>
</dbReference>
<comment type="caution">
    <text evidence="5">The sequence shown here is derived from an EMBL/GenBank/DDBJ whole genome shotgun (WGS) entry which is preliminary data.</text>
</comment>
<name>A0ABW4M3F9_9HYPH</name>
<evidence type="ECO:0000259" key="4">
    <source>
        <dbReference type="PROSITE" id="PS50043"/>
    </source>
</evidence>
<accession>A0ABW4M3F9</accession>
<organism evidence="5 6">
    <name type="scientific">Rhizobium helianthi</name>
    <dbReference type="NCBI Taxonomy" id="1132695"/>
    <lineage>
        <taxon>Bacteria</taxon>
        <taxon>Pseudomonadati</taxon>
        <taxon>Pseudomonadota</taxon>
        <taxon>Alphaproteobacteria</taxon>
        <taxon>Hyphomicrobiales</taxon>
        <taxon>Rhizobiaceae</taxon>
        <taxon>Rhizobium/Agrobacterium group</taxon>
        <taxon>Rhizobium</taxon>
    </lineage>
</organism>
<dbReference type="RefSeq" id="WP_377399151.1">
    <property type="nucleotide sequence ID" value="NZ_JBHUEQ010000015.1"/>
</dbReference>
<evidence type="ECO:0000256" key="2">
    <source>
        <dbReference type="ARBA" id="ARBA00023125"/>
    </source>
</evidence>
<dbReference type="InterPro" id="IPR000792">
    <property type="entry name" value="Tscrpt_reg_LuxR_C"/>
</dbReference>
<proteinExistence type="predicted"/>
<dbReference type="SMART" id="SM00421">
    <property type="entry name" value="HTH_LUXR"/>
    <property type="match status" value="1"/>
</dbReference>
<reference evidence="6" key="1">
    <citation type="journal article" date="2019" name="Int. J. Syst. Evol. Microbiol.">
        <title>The Global Catalogue of Microorganisms (GCM) 10K type strain sequencing project: providing services to taxonomists for standard genome sequencing and annotation.</title>
        <authorList>
            <consortium name="The Broad Institute Genomics Platform"/>
            <consortium name="The Broad Institute Genome Sequencing Center for Infectious Disease"/>
            <person name="Wu L."/>
            <person name="Ma J."/>
        </authorList>
    </citation>
    <scope>NUCLEOTIDE SEQUENCE [LARGE SCALE GENOMIC DNA]</scope>
    <source>
        <strain evidence="6">CG52</strain>
    </source>
</reference>
<feature type="domain" description="HTH luxR-type" evidence="4">
    <location>
        <begin position="156"/>
        <end position="221"/>
    </location>
</feature>
<evidence type="ECO:0000256" key="3">
    <source>
        <dbReference type="ARBA" id="ARBA00023163"/>
    </source>
</evidence>
<dbReference type="PANTHER" id="PTHR44688:SF16">
    <property type="entry name" value="DNA-BINDING TRANSCRIPTIONAL ACTIVATOR DEVR_DOSR"/>
    <property type="match status" value="1"/>
</dbReference>
<dbReference type="EMBL" id="JBHUEQ010000015">
    <property type="protein sequence ID" value="MFD1745457.1"/>
    <property type="molecule type" value="Genomic_DNA"/>
</dbReference>
<evidence type="ECO:0000313" key="5">
    <source>
        <dbReference type="EMBL" id="MFD1745457.1"/>
    </source>
</evidence>
<protein>
    <submittedName>
        <fullName evidence="5">LuxR C-terminal-related transcriptional regulator</fullName>
    </submittedName>
</protein>